<reference evidence="4" key="1">
    <citation type="journal article" date="2014" name="Genome Announc.">
        <title>Draft genome sequence of Weissella oryzae SG25T, isolated from fermented rice grains.</title>
        <authorList>
            <person name="Tanizawa Y."/>
            <person name="Fujisawa T."/>
            <person name="Mochizuki T."/>
            <person name="Kaminuma E."/>
            <person name="Suzuki Y."/>
            <person name="Nakamura Y."/>
            <person name="Tohno M."/>
        </authorList>
    </citation>
    <scope>NUCLEOTIDE SEQUENCE [LARGE SCALE GENOMIC DNA]</scope>
    <source>
        <strain evidence="4">DSM 25784 / JCM 18191 / LMG 30913 / SG25</strain>
    </source>
</reference>
<dbReference type="STRING" id="1329250.WOSG25_110790"/>
<accession>A0A069D2E6</accession>
<feature type="coiled-coil region" evidence="1">
    <location>
        <begin position="292"/>
        <end position="319"/>
    </location>
</feature>
<dbReference type="Proteomes" id="UP000030643">
    <property type="component" value="Unassembled WGS sequence"/>
</dbReference>
<gene>
    <name evidence="3" type="ORF">WOSG25_110790</name>
</gene>
<feature type="transmembrane region" description="Helical" evidence="2">
    <location>
        <begin position="35"/>
        <end position="57"/>
    </location>
</feature>
<keyword evidence="4" id="KW-1185">Reference proteome</keyword>
<evidence type="ECO:0000256" key="2">
    <source>
        <dbReference type="SAM" id="Phobius"/>
    </source>
</evidence>
<keyword evidence="2" id="KW-1133">Transmembrane helix</keyword>
<protein>
    <submittedName>
        <fullName evidence="3">Uncharacterized protein</fullName>
    </submittedName>
</protein>
<dbReference type="AlphaFoldDB" id="A0A069D2E6"/>
<dbReference type="OrthoDB" id="9832534at2"/>
<sequence>MRYISKNDSNSKTFWGKLKQWRSDKRYDFFDNYRTSLTLIFLILIMIPVGLALSTLLSSHSSNQPGARFNQAQSFGTFGKTATLTKASIDSSQNKILLYFDFSNGNNFANDPMNWNNIKFDFKGDKWLSSNPKTLASFIPTSTNTGVIEVEHVNSGFQDIQVVLKDKQIDPTKVSIASTSSSSQNTITDSDDLSAKFIINRDTPKNAILAKNVTQTDLIIQETNAQIKNLRTLVAKNNDSIKQIAKSNAQLQSDKSILESQKASVTNDTDSQSIDSQINAKQQLINSGIEQRAKIKAEISDQNLKLKKLNSQLNDAKAGKNSVGKVIKF</sequence>
<dbReference type="RefSeq" id="WP_027699556.1">
    <property type="nucleotide sequence ID" value="NZ_DF820494.1"/>
</dbReference>
<proteinExistence type="predicted"/>
<evidence type="ECO:0000256" key="1">
    <source>
        <dbReference type="SAM" id="Coils"/>
    </source>
</evidence>
<evidence type="ECO:0000313" key="3">
    <source>
        <dbReference type="EMBL" id="GAK31601.1"/>
    </source>
</evidence>
<keyword evidence="2" id="KW-0472">Membrane</keyword>
<keyword evidence="2" id="KW-0812">Transmembrane</keyword>
<organism evidence="3 4">
    <name type="scientific">Weissella oryzae (strain DSM 25784 / JCM 18191 / LMG 30913 / SG25)</name>
    <dbReference type="NCBI Taxonomy" id="1329250"/>
    <lineage>
        <taxon>Bacteria</taxon>
        <taxon>Bacillati</taxon>
        <taxon>Bacillota</taxon>
        <taxon>Bacilli</taxon>
        <taxon>Lactobacillales</taxon>
        <taxon>Lactobacillaceae</taxon>
        <taxon>Weissella</taxon>
    </lineage>
</organism>
<evidence type="ECO:0000313" key="4">
    <source>
        <dbReference type="Proteomes" id="UP000030643"/>
    </source>
</evidence>
<name>A0A069D2E6_WEIOS</name>
<dbReference type="EMBL" id="DF820494">
    <property type="protein sequence ID" value="GAK31601.1"/>
    <property type="molecule type" value="Genomic_DNA"/>
</dbReference>
<keyword evidence="1" id="KW-0175">Coiled coil</keyword>